<dbReference type="InterPro" id="IPR012902">
    <property type="entry name" value="N_methyl_site"/>
</dbReference>
<dbReference type="NCBIfam" id="TIGR04294">
    <property type="entry name" value="pre_pil_HX9DG"/>
    <property type="match status" value="1"/>
</dbReference>
<dbReference type="PANTHER" id="PTHR30093:SF2">
    <property type="entry name" value="TYPE II SECRETION SYSTEM PROTEIN H"/>
    <property type="match status" value="1"/>
</dbReference>
<dbReference type="EMBL" id="AP021861">
    <property type="protein sequence ID" value="BBO31237.1"/>
    <property type="molecule type" value="Genomic_DNA"/>
</dbReference>
<dbReference type="AlphaFoldDB" id="A0A5K7X5V8"/>
<dbReference type="Pfam" id="PF07963">
    <property type="entry name" value="N_methyl"/>
    <property type="match status" value="1"/>
</dbReference>
<dbReference type="Gene3D" id="3.30.700.10">
    <property type="entry name" value="Glycoprotein, Type 4 Pilin"/>
    <property type="match status" value="1"/>
</dbReference>
<dbReference type="SUPFAM" id="SSF54523">
    <property type="entry name" value="Pili subunits"/>
    <property type="match status" value="1"/>
</dbReference>
<evidence type="ECO:0000259" key="1">
    <source>
        <dbReference type="Pfam" id="PF07596"/>
    </source>
</evidence>
<dbReference type="RefSeq" id="WP_152097412.1">
    <property type="nucleotide sequence ID" value="NZ_AP021861.1"/>
</dbReference>
<gene>
    <name evidence="2" type="ORF">PLANPX_0849</name>
</gene>
<dbReference type="KEGG" id="lpav:PLANPX_0849"/>
<name>A0A5K7X5V8_9BACT</name>
<protein>
    <recommendedName>
        <fullName evidence="1">DUF1559 domain-containing protein</fullName>
    </recommendedName>
</protein>
<evidence type="ECO:0000313" key="3">
    <source>
        <dbReference type="Proteomes" id="UP000326837"/>
    </source>
</evidence>
<dbReference type="InterPro" id="IPR045584">
    <property type="entry name" value="Pilin-like"/>
</dbReference>
<evidence type="ECO:0000313" key="2">
    <source>
        <dbReference type="EMBL" id="BBO31237.1"/>
    </source>
</evidence>
<dbReference type="InterPro" id="IPR011453">
    <property type="entry name" value="DUF1559"/>
</dbReference>
<dbReference type="Pfam" id="PF07596">
    <property type="entry name" value="SBP_bac_10"/>
    <property type="match status" value="1"/>
</dbReference>
<organism evidence="2 3">
    <name type="scientific">Lacipirellula parvula</name>
    <dbReference type="NCBI Taxonomy" id="2650471"/>
    <lineage>
        <taxon>Bacteria</taxon>
        <taxon>Pseudomonadati</taxon>
        <taxon>Planctomycetota</taxon>
        <taxon>Planctomycetia</taxon>
        <taxon>Pirellulales</taxon>
        <taxon>Lacipirellulaceae</taxon>
        <taxon>Lacipirellula</taxon>
    </lineage>
</organism>
<reference evidence="3" key="1">
    <citation type="submission" date="2019-10" db="EMBL/GenBank/DDBJ databases">
        <title>Lacipirellula parvula gen. nov., sp. nov., representing a lineage of planctomycetes widespread in freshwater anoxic habitats, and description of the family Lacipirellulaceae.</title>
        <authorList>
            <person name="Dedysh S.N."/>
            <person name="Kulichevskaya I.S."/>
            <person name="Beletsky A.V."/>
            <person name="Rakitin A.L."/>
            <person name="Mardanov A.V."/>
            <person name="Ivanova A.A."/>
            <person name="Saltykova V.X."/>
            <person name="Rijpstra W.I.C."/>
            <person name="Sinninghe Damste J.S."/>
            <person name="Ravin N.V."/>
        </authorList>
    </citation>
    <scope>NUCLEOTIDE SEQUENCE [LARGE SCALE GENOMIC DNA]</scope>
    <source>
        <strain evidence="3">PX69</strain>
    </source>
</reference>
<sequence>MRRNRVGFTLVELLVVIAIIGVLVSLLLPAVQAARESARRSQCTNNVKQLGLGIQNFHDTKQELPYGNVSALYGTWMPQILPFIEQQQLGAQYTFPPASITNINDTTALAPYTYAANRPANTPPTNNLGVVQTRIQTLTCPSDEPQSVYTYSMHNYLLNYGNTNHQNFAQGSGATLLNPLKGPFVGTELVLHPIGVKFKEITDGLSNTLLASETLQGRDGDLRGLSWWGWAAGFEAYNTPNTTAPDYIQRADYCFAPPQYQNPPCQAQTGNTSVRLYMSAAARSGHPGGVVAGLCDASVQYVSDGVDLAVWRAVSTIAGDEAVSLTN</sequence>
<feature type="domain" description="DUF1559" evidence="1">
    <location>
        <begin position="32"/>
        <end position="308"/>
    </location>
</feature>
<dbReference type="InterPro" id="IPR027558">
    <property type="entry name" value="Pre_pil_HX9DG_C"/>
</dbReference>
<dbReference type="Proteomes" id="UP000326837">
    <property type="component" value="Chromosome"/>
</dbReference>
<accession>A0A5K7X5V8</accession>
<dbReference type="NCBIfam" id="TIGR02532">
    <property type="entry name" value="IV_pilin_GFxxxE"/>
    <property type="match status" value="1"/>
</dbReference>
<dbReference type="PANTHER" id="PTHR30093">
    <property type="entry name" value="GENERAL SECRETION PATHWAY PROTEIN G"/>
    <property type="match status" value="1"/>
</dbReference>
<proteinExistence type="predicted"/>
<keyword evidence="3" id="KW-1185">Reference proteome</keyword>